<keyword evidence="6" id="KW-1185">Reference proteome</keyword>
<protein>
    <submittedName>
        <fullName evidence="7 8">Fidgetin-like</fullName>
    </submittedName>
</protein>
<dbReference type="RefSeq" id="XP_032801661.1">
    <property type="nucleotide sequence ID" value="XM_032945770.1"/>
</dbReference>
<evidence type="ECO:0000259" key="5">
    <source>
        <dbReference type="SMART" id="SM00382"/>
    </source>
</evidence>
<evidence type="ECO:0000256" key="4">
    <source>
        <dbReference type="SAM" id="MobiDB-lite"/>
    </source>
</evidence>
<dbReference type="InterPro" id="IPR027417">
    <property type="entry name" value="P-loop_NTPase"/>
</dbReference>
<gene>
    <name evidence="7 8" type="primary">LOC116938548</name>
</gene>
<dbReference type="GO" id="GO:0005524">
    <property type="term" value="F:ATP binding"/>
    <property type="evidence" value="ECO:0007669"/>
    <property type="project" value="UniProtKB-KW"/>
</dbReference>
<dbReference type="GO" id="GO:0016887">
    <property type="term" value="F:ATP hydrolysis activity"/>
    <property type="evidence" value="ECO:0007669"/>
    <property type="project" value="InterPro"/>
</dbReference>
<dbReference type="GO" id="GO:0008568">
    <property type="term" value="F:microtubule severing ATPase activity"/>
    <property type="evidence" value="ECO:0007669"/>
    <property type="project" value="TreeGrafter"/>
</dbReference>
<comment type="similarity">
    <text evidence="1">Belongs to the AAA ATPase family.</text>
</comment>
<evidence type="ECO:0000256" key="1">
    <source>
        <dbReference type="ARBA" id="ARBA00006914"/>
    </source>
</evidence>
<dbReference type="Proteomes" id="UP001318040">
    <property type="component" value="Chromosome 4"/>
</dbReference>
<dbReference type="Gene3D" id="3.40.50.300">
    <property type="entry name" value="P-loop containing nucleotide triphosphate hydrolases"/>
    <property type="match status" value="1"/>
</dbReference>
<organism evidence="6 7">
    <name type="scientific">Petromyzon marinus</name>
    <name type="common">Sea lamprey</name>
    <dbReference type="NCBI Taxonomy" id="7757"/>
    <lineage>
        <taxon>Eukaryota</taxon>
        <taxon>Metazoa</taxon>
        <taxon>Chordata</taxon>
        <taxon>Craniata</taxon>
        <taxon>Vertebrata</taxon>
        <taxon>Cyclostomata</taxon>
        <taxon>Hyperoartia</taxon>
        <taxon>Petromyzontiformes</taxon>
        <taxon>Petromyzontidae</taxon>
        <taxon>Petromyzon</taxon>
    </lineage>
</organism>
<accession>A0AAJ7SN10</accession>
<feature type="region of interest" description="Disordered" evidence="4">
    <location>
        <begin position="185"/>
        <end position="255"/>
    </location>
</feature>
<evidence type="ECO:0000256" key="3">
    <source>
        <dbReference type="ARBA" id="ARBA00022840"/>
    </source>
</evidence>
<dbReference type="InterPro" id="IPR050304">
    <property type="entry name" value="MT-severing_AAA_ATPase"/>
</dbReference>
<sequence>MQWTPEHSQHLPHWQGQRFDMPSGGSLPLHKAEGAFRGHIQHFRYSWANDNISELTASNLLKKYAEKYSEHPAQPPRLDESSLALLNGQKQDGAQWQTPLDEAYNINCTQDAVCTGKASSDAPLPPAGPLAMNSPIMAGAMSGPNYPVPDGRSISGSHPAAAAANTQVYSAGYSNGSYPTSNFCTTSGSTLPSPRPSPARSAGMMRSEQTSTTASMMPGTQAYSYSSPPYGPPAPSQATSPGYSPSGHHIASGYMPAQHNVPLSSTTMPVSSYVYHQAHGSPSSNPSGVGLSAGSNLKRKASFMSEDGDNDSGYGSYGCKQPSSSFTSQMYRPYDGYDGADTQSLGVGFQPVTQPQRQLAAEQPLRKYGVEPNHTVHHQSSSQGPVKQSLGPNSDHFGSKFIPSAVAPESSGEYRHAAPWPLYHQDAGAVPSHEPSVGERLKNIEPSLVELVTREMLDTSPPVHWDDVAGLEQAKNAMKESLVWPMLRPDVYSGDTLKVALLFGPPGSGKRLLGKCVAGQMSASFFRVSGSALVSKRAVESEKLIDAMFAVAMCHQPSVIFIDCIEAVLAQQADRDNEVKRARARLLLHLDRIRLASGEDPKVALIGSVSHPKELDDATLGWFSRTVYVPPPDGPARHQILLRFLSRRSYSLSPEEMVLILSRTEGFSGADMASLCYKAFMQGPVQGSRTPDLHDPSRQIMYTDFDRALRAVRASVSQKDVEMYAEWNKQYGSGQA</sequence>
<dbReference type="SUPFAM" id="SSF52540">
    <property type="entry name" value="P-loop containing nucleoside triphosphate hydrolases"/>
    <property type="match status" value="1"/>
</dbReference>
<evidence type="ECO:0000256" key="2">
    <source>
        <dbReference type="ARBA" id="ARBA00022741"/>
    </source>
</evidence>
<dbReference type="Pfam" id="PF09336">
    <property type="entry name" value="Vps4_C"/>
    <property type="match status" value="1"/>
</dbReference>
<dbReference type="PANTHER" id="PTHR23074:SF17">
    <property type="entry name" value="FIDGETIN-LIKE PROTEIN 1"/>
    <property type="match status" value="1"/>
</dbReference>
<dbReference type="Gene3D" id="1.10.8.60">
    <property type="match status" value="1"/>
</dbReference>
<keyword evidence="3" id="KW-0067">ATP-binding</keyword>
<evidence type="ECO:0000313" key="7">
    <source>
        <dbReference type="RefSeq" id="XP_032801660.1"/>
    </source>
</evidence>
<dbReference type="RefSeq" id="XP_032801660.1">
    <property type="nucleotide sequence ID" value="XM_032945769.1"/>
</dbReference>
<evidence type="ECO:0000313" key="8">
    <source>
        <dbReference type="RefSeq" id="XP_032801661.1"/>
    </source>
</evidence>
<reference evidence="7 8" key="1">
    <citation type="submission" date="2025-04" db="UniProtKB">
        <authorList>
            <consortium name="RefSeq"/>
        </authorList>
    </citation>
    <scope>IDENTIFICATION</scope>
    <source>
        <tissue evidence="7 8">Sperm</tissue>
    </source>
</reference>
<dbReference type="PANTHER" id="PTHR23074">
    <property type="entry name" value="AAA DOMAIN-CONTAINING"/>
    <property type="match status" value="1"/>
</dbReference>
<dbReference type="Pfam" id="PF00004">
    <property type="entry name" value="AAA"/>
    <property type="match status" value="1"/>
</dbReference>
<dbReference type="InterPro" id="IPR003593">
    <property type="entry name" value="AAA+_ATPase"/>
</dbReference>
<keyword evidence="2" id="KW-0547">Nucleotide-binding</keyword>
<proteinExistence type="inferred from homology"/>
<dbReference type="KEGG" id="pmrn:116938548"/>
<dbReference type="InterPro" id="IPR003959">
    <property type="entry name" value="ATPase_AAA_core"/>
</dbReference>
<evidence type="ECO:0000313" key="6">
    <source>
        <dbReference type="Proteomes" id="UP001318040"/>
    </source>
</evidence>
<dbReference type="SMART" id="SM00382">
    <property type="entry name" value="AAA"/>
    <property type="match status" value="1"/>
</dbReference>
<dbReference type="AlphaFoldDB" id="A0AAJ7SN10"/>
<name>A0AAJ7SN10_PETMA</name>
<feature type="domain" description="AAA+ ATPase" evidence="5">
    <location>
        <begin position="496"/>
        <end position="633"/>
    </location>
</feature>
<dbReference type="InterPro" id="IPR015415">
    <property type="entry name" value="Spast_Vps4_C"/>
</dbReference>